<protein>
    <submittedName>
        <fullName evidence="1">Uncharacterized protein</fullName>
    </submittedName>
</protein>
<accession>A0A0H3BRN6</accession>
<dbReference type="HOGENOM" id="CLU_3348297_0_0_6"/>
<name>A0A0H3BRN6_SALNS</name>
<organism evidence="1 2">
    <name type="scientific">Salmonella newport (strain SL254)</name>
    <dbReference type="NCBI Taxonomy" id="423368"/>
    <lineage>
        <taxon>Bacteria</taxon>
        <taxon>Pseudomonadati</taxon>
        <taxon>Pseudomonadota</taxon>
        <taxon>Gammaproteobacteria</taxon>
        <taxon>Enterobacterales</taxon>
        <taxon>Enterobacteriaceae</taxon>
        <taxon>Salmonella</taxon>
    </lineage>
</organism>
<dbReference type="EMBL" id="CP001113">
    <property type="protein sequence ID" value="ACF62883.1"/>
    <property type="molecule type" value="Genomic_DNA"/>
</dbReference>
<evidence type="ECO:0000313" key="1">
    <source>
        <dbReference type="EMBL" id="ACF62883.1"/>
    </source>
</evidence>
<gene>
    <name evidence="1" type="ordered locus">SNSL254_A0802</name>
</gene>
<evidence type="ECO:0000313" key="2">
    <source>
        <dbReference type="Proteomes" id="UP000008824"/>
    </source>
</evidence>
<dbReference type="AlphaFoldDB" id="A0A0H3BRN6"/>
<reference evidence="1 2" key="1">
    <citation type="journal article" date="2011" name="J. Bacteriol.">
        <title>Comparative genomics of 28 Salmonella enterica isolates: evidence for CRISPR-mediated adaptive sublineage evolution.</title>
        <authorList>
            <person name="Fricke W.F."/>
            <person name="Mammel M.K."/>
            <person name="McDermott P.F."/>
            <person name="Tartera C."/>
            <person name="White D.G."/>
            <person name="Leclerc J.E."/>
            <person name="Ravel J."/>
            <person name="Cebula T.A."/>
        </authorList>
    </citation>
    <scope>NUCLEOTIDE SEQUENCE [LARGE SCALE GENOMIC DNA]</scope>
    <source>
        <strain evidence="1 2">SL254</strain>
    </source>
</reference>
<sequence>MLFSTAINLWLIYRFSGNLITDNLTSFDALFQHLNID</sequence>
<proteinExistence type="predicted"/>
<dbReference type="Proteomes" id="UP000008824">
    <property type="component" value="Chromosome"/>
</dbReference>
<dbReference type="KEGG" id="see:SNSL254_A0802"/>